<dbReference type="NCBIfam" id="TIGR01469">
    <property type="entry name" value="cobA_cysG_Cterm"/>
    <property type="match status" value="1"/>
</dbReference>
<evidence type="ECO:0000256" key="6">
    <source>
        <dbReference type="ARBA" id="ARBA00023244"/>
    </source>
</evidence>
<evidence type="ECO:0000256" key="5">
    <source>
        <dbReference type="ARBA" id="ARBA00022691"/>
    </source>
</evidence>
<dbReference type="InterPro" id="IPR006366">
    <property type="entry name" value="CobA/CysG_C"/>
</dbReference>
<dbReference type="Proteomes" id="UP000027318">
    <property type="component" value="Unassembled WGS sequence"/>
</dbReference>
<evidence type="ECO:0000256" key="8">
    <source>
        <dbReference type="ARBA" id="ARBA00060548"/>
    </source>
</evidence>
<proteinExistence type="inferred from homology"/>
<comment type="similarity">
    <text evidence="1 9">Belongs to the precorrin methyltransferase family.</text>
</comment>
<dbReference type="InterPro" id="IPR000878">
    <property type="entry name" value="4pyrrol_Mease"/>
</dbReference>
<dbReference type="EMBL" id="JMSZ01000042">
    <property type="protein sequence ID" value="KDE38658.1"/>
    <property type="molecule type" value="Genomic_DNA"/>
</dbReference>
<keyword evidence="12" id="KW-1185">Reference proteome</keyword>
<sequence length="254" mass="27546">MQQSISTRFPGEVALVGAGPGDPELITRKGWRLLLNADLIVYDALVSAELMAEIPGHIARHYVGKRKGQHSHSQADICRFLVQQARLGKRVVRLKGGDPLIFGRLTEELDALQAAGIPFTLVPGITAASGCAASCGLSLTERGIASSLRFITASHCDQRSVPWADLTRRDETLVFYMGLSQASRISQELQRHGLPADWPVMLIERGTQPDQRSIHTHLAGLPQAVEMHGVQAPALILIGQVARQTQEKAQSQAA</sequence>
<dbReference type="Gene3D" id="3.40.1010.10">
    <property type="entry name" value="Cobalt-precorrin-4 Transmethylase, Domain 1"/>
    <property type="match status" value="1"/>
</dbReference>
<keyword evidence="4 9" id="KW-0808">Transferase</keyword>
<evidence type="ECO:0000256" key="1">
    <source>
        <dbReference type="ARBA" id="ARBA00005879"/>
    </source>
</evidence>
<comment type="pathway">
    <text evidence="7">Porphyrin-containing compound metabolism; siroheme biosynthesis; precorrin-2 from uroporphyrinogen III: step 1/1.</text>
</comment>
<dbReference type="AlphaFoldDB" id="A0A063XWS1"/>
<evidence type="ECO:0000256" key="2">
    <source>
        <dbReference type="ARBA" id="ARBA00012162"/>
    </source>
</evidence>
<dbReference type="PANTHER" id="PTHR45790:SF1">
    <property type="entry name" value="SIROHEME SYNTHASE"/>
    <property type="match status" value="1"/>
</dbReference>
<gene>
    <name evidence="11" type="ORF">ADINL_3113</name>
</gene>
<feature type="domain" description="Tetrapyrrole methylase" evidence="10">
    <location>
        <begin position="13"/>
        <end position="220"/>
    </location>
</feature>
<dbReference type="Gene3D" id="3.30.950.10">
    <property type="entry name" value="Methyltransferase, Cobalt-precorrin-4 Transmethylase, Domain 2"/>
    <property type="match status" value="1"/>
</dbReference>
<comment type="pathway">
    <text evidence="8">Cofactor biosynthesis; adenosylcobalamin biosynthesis; precorrin-2 from uroporphyrinogen III: step 1/1.</text>
</comment>
<keyword evidence="3 9" id="KW-0489">Methyltransferase</keyword>
<dbReference type="UniPathway" id="UPA00262">
    <property type="reaction ID" value="UER00211"/>
</dbReference>
<dbReference type="STRING" id="267850.ADINL_3113"/>
<dbReference type="InterPro" id="IPR014776">
    <property type="entry name" value="4pyrrole_Mease_sub2"/>
</dbReference>
<dbReference type="RefSeq" id="WP_051632882.1">
    <property type="nucleotide sequence ID" value="NZ_JMSZ01000042.1"/>
</dbReference>
<dbReference type="Pfam" id="PF00590">
    <property type="entry name" value="TP_methylase"/>
    <property type="match status" value="1"/>
</dbReference>
<evidence type="ECO:0000313" key="12">
    <source>
        <dbReference type="Proteomes" id="UP000027318"/>
    </source>
</evidence>
<dbReference type="PATRIC" id="fig|267850.7.peg.3064"/>
<evidence type="ECO:0000256" key="4">
    <source>
        <dbReference type="ARBA" id="ARBA00022679"/>
    </source>
</evidence>
<dbReference type="InterPro" id="IPR014777">
    <property type="entry name" value="4pyrrole_Mease_sub1"/>
</dbReference>
<accession>A0A063XWS1</accession>
<reference evidence="11 12" key="1">
    <citation type="journal article" date="2005" name="Int. J. Syst. Evol. Microbiol.">
        <title>Nitrincola lacisaponensis gen. nov., sp. nov., a novel alkaliphilic bacterium isolated from an alkaline, saline lake.</title>
        <authorList>
            <person name="Dimitriu P.A."/>
            <person name="Shukla S.K."/>
            <person name="Conradt J."/>
            <person name="Marquez M.C."/>
            <person name="Ventosa A."/>
            <person name="Maglia A."/>
            <person name="Peyton B.M."/>
            <person name="Pinkart H.C."/>
            <person name="Mormile M.R."/>
        </authorList>
    </citation>
    <scope>NUCLEOTIDE SEQUENCE [LARGE SCALE GENOMIC DNA]</scope>
    <source>
        <strain evidence="11 12">4CA</strain>
    </source>
</reference>
<keyword evidence="6" id="KW-0627">Porphyrin biosynthesis</keyword>
<dbReference type="PANTHER" id="PTHR45790">
    <property type="entry name" value="SIROHEME SYNTHASE-RELATED"/>
    <property type="match status" value="1"/>
</dbReference>
<keyword evidence="5" id="KW-0949">S-adenosyl-L-methionine</keyword>
<dbReference type="EC" id="2.1.1.107" evidence="2"/>
<dbReference type="NCBIfam" id="NF004790">
    <property type="entry name" value="PRK06136.1"/>
    <property type="match status" value="1"/>
</dbReference>
<dbReference type="CDD" id="cd11642">
    <property type="entry name" value="SUMT"/>
    <property type="match status" value="1"/>
</dbReference>
<dbReference type="OrthoDB" id="9815856at2"/>
<comment type="caution">
    <text evidence="11">The sequence shown here is derived from an EMBL/GenBank/DDBJ whole genome shotgun (WGS) entry which is preliminary data.</text>
</comment>
<evidence type="ECO:0000256" key="3">
    <source>
        <dbReference type="ARBA" id="ARBA00022603"/>
    </source>
</evidence>
<dbReference type="InterPro" id="IPR003043">
    <property type="entry name" value="Uropor_MeTrfase_CS"/>
</dbReference>
<dbReference type="FunFam" id="3.40.1010.10:FF:000001">
    <property type="entry name" value="Siroheme synthase"/>
    <property type="match status" value="1"/>
</dbReference>
<evidence type="ECO:0000256" key="7">
    <source>
        <dbReference type="ARBA" id="ARBA00025705"/>
    </source>
</evidence>
<dbReference type="SUPFAM" id="SSF53790">
    <property type="entry name" value="Tetrapyrrole methylase"/>
    <property type="match status" value="1"/>
</dbReference>
<dbReference type="GO" id="GO:0032259">
    <property type="term" value="P:methylation"/>
    <property type="evidence" value="ECO:0007669"/>
    <property type="project" value="UniProtKB-KW"/>
</dbReference>
<dbReference type="InterPro" id="IPR035996">
    <property type="entry name" value="4pyrrol_Methylase_sf"/>
</dbReference>
<dbReference type="InterPro" id="IPR050161">
    <property type="entry name" value="Siro_Cobalamin_biosynth"/>
</dbReference>
<name>A0A063XWS1_9GAMM</name>
<evidence type="ECO:0000313" key="11">
    <source>
        <dbReference type="EMBL" id="KDE38658.1"/>
    </source>
</evidence>
<evidence type="ECO:0000259" key="10">
    <source>
        <dbReference type="Pfam" id="PF00590"/>
    </source>
</evidence>
<dbReference type="GO" id="GO:0019354">
    <property type="term" value="P:siroheme biosynthetic process"/>
    <property type="evidence" value="ECO:0007669"/>
    <property type="project" value="UniProtKB-UniPathway"/>
</dbReference>
<protein>
    <recommendedName>
        <fullName evidence="2">uroporphyrinogen-III C-methyltransferase</fullName>
        <ecNumber evidence="2">2.1.1.107</ecNumber>
    </recommendedName>
</protein>
<evidence type="ECO:0000256" key="9">
    <source>
        <dbReference type="RuleBase" id="RU003960"/>
    </source>
</evidence>
<dbReference type="PROSITE" id="PS00840">
    <property type="entry name" value="SUMT_2"/>
    <property type="match status" value="1"/>
</dbReference>
<organism evidence="11 12">
    <name type="scientific">Nitrincola lacisaponensis</name>
    <dbReference type="NCBI Taxonomy" id="267850"/>
    <lineage>
        <taxon>Bacteria</taxon>
        <taxon>Pseudomonadati</taxon>
        <taxon>Pseudomonadota</taxon>
        <taxon>Gammaproteobacteria</taxon>
        <taxon>Oceanospirillales</taxon>
        <taxon>Oceanospirillaceae</taxon>
        <taxon>Nitrincola</taxon>
    </lineage>
</organism>
<dbReference type="GO" id="GO:0004851">
    <property type="term" value="F:uroporphyrin-III C-methyltransferase activity"/>
    <property type="evidence" value="ECO:0007669"/>
    <property type="project" value="UniProtKB-EC"/>
</dbReference>